<evidence type="ECO:0000313" key="3">
    <source>
        <dbReference type="Proteomes" id="UP000183809"/>
    </source>
</evidence>
<dbReference type="AlphaFoldDB" id="A0A1J9QRH9"/>
<proteinExistence type="predicted"/>
<dbReference type="EMBL" id="MNUE01000047">
    <property type="protein sequence ID" value="OJD31550.1"/>
    <property type="molecule type" value="Genomic_DNA"/>
</dbReference>
<dbReference type="RefSeq" id="XP_020127810.1">
    <property type="nucleotide sequence ID" value="XM_020276427.1"/>
</dbReference>
<accession>A0A1J9QRH9</accession>
<comment type="caution">
    <text evidence="2">The sequence shown here is derived from an EMBL/GenBank/DDBJ whole genome shotgun (WGS) entry which is preliminary data.</text>
</comment>
<organism evidence="2 3">
    <name type="scientific">Diplodia corticola</name>
    <dbReference type="NCBI Taxonomy" id="236234"/>
    <lineage>
        <taxon>Eukaryota</taxon>
        <taxon>Fungi</taxon>
        <taxon>Dikarya</taxon>
        <taxon>Ascomycota</taxon>
        <taxon>Pezizomycotina</taxon>
        <taxon>Dothideomycetes</taxon>
        <taxon>Dothideomycetes incertae sedis</taxon>
        <taxon>Botryosphaeriales</taxon>
        <taxon>Botryosphaeriaceae</taxon>
        <taxon>Diplodia</taxon>
    </lineage>
</organism>
<sequence length="228" mass="25169">MPAASSLTGPDSQKSGKGLSGKHKGAIVTRVMDLLAKKAGLKDDSRRIASIGYNAETITSTEATAHFCRRDEHVEVIDSPNPDSNNNLSNVVLFKVGAARPLEKLGAVDAAAGNVRIKIGHETWTLSVSGRMSANLAFTDKHCLNKRIHTVNKDTENVDFWVLGPGVEAFPHELFITREFTVAHRLDRRVRRPLKLSRKGLRRTLPDIPDGEQRISYLLPKKKELTSE</sequence>
<protein>
    <submittedName>
        <fullName evidence="2">Uncharacterized protein</fullName>
    </submittedName>
</protein>
<evidence type="ECO:0000256" key="1">
    <source>
        <dbReference type="SAM" id="MobiDB-lite"/>
    </source>
</evidence>
<evidence type="ECO:0000313" key="2">
    <source>
        <dbReference type="EMBL" id="OJD31550.1"/>
    </source>
</evidence>
<dbReference type="GeneID" id="31016688"/>
<dbReference type="Proteomes" id="UP000183809">
    <property type="component" value="Unassembled WGS sequence"/>
</dbReference>
<gene>
    <name evidence="2" type="ORF">BKCO1_4700072</name>
</gene>
<feature type="compositionally biased region" description="Polar residues" evidence="1">
    <location>
        <begin position="1"/>
        <end position="11"/>
    </location>
</feature>
<keyword evidence="3" id="KW-1185">Reference proteome</keyword>
<reference evidence="2 3" key="1">
    <citation type="submission" date="2016-10" db="EMBL/GenBank/DDBJ databases">
        <title>Proteomics and genomics reveal pathogen-plant mechanisms compatible with a hemibiotrophic lifestyle of Diplodia corticola.</title>
        <authorList>
            <person name="Fernandes I."/>
            <person name="De Jonge R."/>
            <person name="Van De Peer Y."/>
            <person name="Devreese B."/>
            <person name="Alves A."/>
            <person name="Esteves A.C."/>
        </authorList>
    </citation>
    <scope>NUCLEOTIDE SEQUENCE [LARGE SCALE GENOMIC DNA]</scope>
    <source>
        <strain evidence="2 3">CBS 112549</strain>
    </source>
</reference>
<name>A0A1J9QRH9_9PEZI</name>
<feature type="region of interest" description="Disordered" evidence="1">
    <location>
        <begin position="1"/>
        <end position="23"/>
    </location>
</feature>